<dbReference type="AlphaFoldDB" id="A0A7R9JNM7"/>
<evidence type="ECO:0000313" key="2">
    <source>
        <dbReference type="EMBL" id="CAD7586202.1"/>
    </source>
</evidence>
<protein>
    <submittedName>
        <fullName evidence="2">Uncharacterized protein</fullName>
    </submittedName>
</protein>
<accession>A0A7R9JNM7</accession>
<organism evidence="2">
    <name type="scientific">Timema genevievae</name>
    <name type="common">Walking stick</name>
    <dbReference type="NCBI Taxonomy" id="629358"/>
    <lineage>
        <taxon>Eukaryota</taxon>
        <taxon>Metazoa</taxon>
        <taxon>Ecdysozoa</taxon>
        <taxon>Arthropoda</taxon>
        <taxon>Hexapoda</taxon>
        <taxon>Insecta</taxon>
        <taxon>Pterygota</taxon>
        <taxon>Neoptera</taxon>
        <taxon>Polyneoptera</taxon>
        <taxon>Phasmatodea</taxon>
        <taxon>Timematodea</taxon>
        <taxon>Timematoidea</taxon>
        <taxon>Timematidae</taxon>
        <taxon>Timema</taxon>
    </lineage>
</organism>
<reference evidence="2" key="1">
    <citation type="submission" date="2020-11" db="EMBL/GenBank/DDBJ databases">
        <authorList>
            <person name="Tran Van P."/>
        </authorList>
    </citation>
    <scope>NUCLEOTIDE SEQUENCE</scope>
</reference>
<feature type="region of interest" description="Disordered" evidence="1">
    <location>
        <begin position="130"/>
        <end position="149"/>
    </location>
</feature>
<gene>
    <name evidence="2" type="ORF">TGEB3V08_LOCUS599</name>
</gene>
<evidence type="ECO:0000256" key="1">
    <source>
        <dbReference type="SAM" id="MobiDB-lite"/>
    </source>
</evidence>
<name>A0A7R9JNM7_TIMGE</name>
<proteinExistence type="predicted"/>
<dbReference type="EMBL" id="OE839210">
    <property type="protein sequence ID" value="CAD7586202.1"/>
    <property type="molecule type" value="Genomic_DNA"/>
</dbReference>
<sequence>MIPYRKAGQGGVNEKPLQDGTLSYLAKEELNPHLGGWRVENHLGKTIPSSSDRDSNLDLPILGSLAQHETSVLANYTTEEGQLRHVFAYEHGKKLLNMSPHCVADDKLERHAFVLGNVYVTQNLIAPPSLPPEGLPAVKRMRADGPDLM</sequence>